<evidence type="ECO:0000313" key="7">
    <source>
        <dbReference type="EMBL" id="EXJ67177.1"/>
    </source>
</evidence>
<dbReference type="GO" id="GO:0016020">
    <property type="term" value="C:membrane"/>
    <property type="evidence" value="ECO:0007669"/>
    <property type="project" value="TreeGrafter"/>
</dbReference>
<dbReference type="Pfam" id="PF01734">
    <property type="entry name" value="Patatin"/>
    <property type="match status" value="1"/>
</dbReference>
<evidence type="ECO:0000259" key="6">
    <source>
        <dbReference type="PROSITE" id="PS51635"/>
    </source>
</evidence>
<dbReference type="PANTHER" id="PTHR24185">
    <property type="entry name" value="CALCIUM-INDEPENDENT PHOSPHOLIPASE A2-GAMMA"/>
    <property type="match status" value="1"/>
</dbReference>
<dbReference type="PANTHER" id="PTHR24185:SF1">
    <property type="entry name" value="CALCIUM-INDEPENDENT PHOSPHOLIPASE A2-GAMMA"/>
    <property type="match status" value="1"/>
</dbReference>
<dbReference type="EMBL" id="AMGX01000017">
    <property type="protein sequence ID" value="EXJ67177.1"/>
    <property type="molecule type" value="Genomic_DNA"/>
</dbReference>
<keyword evidence="1 4" id="KW-0378">Hydrolase</keyword>
<feature type="short sequence motif" description="DGA/G" evidence="4">
    <location>
        <begin position="221"/>
        <end position="223"/>
    </location>
</feature>
<organism evidence="7 8">
    <name type="scientific">Cladophialophora psammophila CBS 110553</name>
    <dbReference type="NCBI Taxonomy" id="1182543"/>
    <lineage>
        <taxon>Eukaryota</taxon>
        <taxon>Fungi</taxon>
        <taxon>Dikarya</taxon>
        <taxon>Ascomycota</taxon>
        <taxon>Pezizomycotina</taxon>
        <taxon>Eurotiomycetes</taxon>
        <taxon>Chaetothyriomycetidae</taxon>
        <taxon>Chaetothyriales</taxon>
        <taxon>Herpotrichiellaceae</taxon>
        <taxon>Cladophialophora</taxon>
    </lineage>
</organism>
<protein>
    <recommendedName>
        <fullName evidence="6">PNPLA domain-containing protein</fullName>
    </recommendedName>
</protein>
<dbReference type="PROSITE" id="PS51635">
    <property type="entry name" value="PNPLA"/>
    <property type="match status" value="1"/>
</dbReference>
<evidence type="ECO:0000256" key="4">
    <source>
        <dbReference type="PROSITE-ProRule" id="PRU01161"/>
    </source>
</evidence>
<proteinExistence type="predicted"/>
<feature type="active site" description="Nucleophile" evidence="4">
    <location>
        <position position="76"/>
    </location>
</feature>
<dbReference type="GeneID" id="19194519"/>
<dbReference type="GO" id="GO:0016042">
    <property type="term" value="P:lipid catabolic process"/>
    <property type="evidence" value="ECO:0007669"/>
    <property type="project" value="UniProtKB-UniRule"/>
</dbReference>
<evidence type="ECO:0000256" key="2">
    <source>
        <dbReference type="ARBA" id="ARBA00022963"/>
    </source>
</evidence>
<feature type="domain" description="PNPLA" evidence="6">
    <location>
        <begin position="20"/>
        <end position="235"/>
    </location>
</feature>
<feature type="compositionally biased region" description="Polar residues" evidence="5">
    <location>
        <begin position="468"/>
        <end position="489"/>
    </location>
</feature>
<dbReference type="Gene3D" id="3.40.1090.10">
    <property type="entry name" value="Cytosolic phospholipase A2 catalytic domain"/>
    <property type="match status" value="1"/>
</dbReference>
<evidence type="ECO:0000256" key="3">
    <source>
        <dbReference type="ARBA" id="ARBA00023098"/>
    </source>
</evidence>
<gene>
    <name evidence="7" type="ORF">A1O5_09824</name>
</gene>
<dbReference type="HOGENOM" id="CLU_000288_144_2_1"/>
<evidence type="ECO:0000256" key="1">
    <source>
        <dbReference type="ARBA" id="ARBA00022801"/>
    </source>
</evidence>
<dbReference type="STRING" id="1182543.W9WGC8"/>
<dbReference type="eggNOG" id="KOG4231">
    <property type="taxonomic scope" value="Eukaryota"/>
</dbReference>
<dbReference type="InterPro" id="IPR002641">
    <property type="entry name" value="PNPLA_dom"/>
</dbReference>
<dbReference type="InterPro" id="IPR016035">
    <property type="entry name" value="Acyl_Trfase/lysoPLipase"/>
</dbReference>
<feature type="short sequence motif" description="GXSXG" evidence="4">
    <location>
        <begin position="74"/>
        <end position="78"/>
    </location>
</feature>
<comment type="caution">
    <text evidence="7">The sequence shown here is derived from an EMBL/GenBank/DDBJ whole genome shotgun (WGS) entry which is preliminary data.</text>
</comment>
<accession>W9WGC8</accession>
<keyword evidence="3 4" id="KW-0443">Lipid metabolism</keyword>
<dbReference type="RefSeq" id="XP_007748592.1">
    <property type="nucleotide sequence ID" value="XM_007750402.1"/>
</dbReference>
<dbReference type="Proteomes" id="UP000019471">
    <property type="component" value="Unassembled WGS sequence"/>
</dbReference>
<dbReference type="OrthoDB" id="1658288at2759"/>
<dbReference type="SUPFAM" id="SSF52151">
    <property type="entry name" value="FabD/lysophospholipase-like"/>
    <property type="match status" value="1"/>
</dbReference>
<dbReference type="GO" id="GO:0019369">
    <property type="term" value="P:arachidonate metabolic process"/>
    <property type="evidence" value="ECO:0007669"/>
    <property type="project" value="TreeGrafter"/>
</dbReference>
<evidence type="ECO:0000313" key="8">
    <source>
        <dbReference type="Proteomes" id="UP000019471"/>
    </source>
</evidence>
<feature type="region of interest" description="Disordered" evidence="5">
    <location>
        <begin position="422"/>
        <end position="509"/>
    </location>
</feature>
<dbReference type="GO" id="GO:0047499">
    <property type="term" value="F:calcium-independent phospholipase A2 activity"/>
    <property type="evidence" value="ECO:0007669"/>
    <property type="project" value="TreeGrafter"/>
</dbReference>
<sequence length="509" mass="55872">MGPLAGDGEVSRSSWPIAMLSLDGGGVRGLSSLLILQHLLLLVTQILVENGQIPDEHTPHTMVNPQEIFDIAVGTSTGGLIVLMMVKLDMSLDECIQQYKKLSRDIFSKQRPLLKRIFGSDWSKYSGRRLEAAVEELLKSNSQPVSLEMRSSTQQNAMRGTVLCHEMPQLHSVFFCTDECQGPYRQHMLKCDLKVRHAARATSAAPSYFEEVIIEERAFVDGGYGKTNNPSWESRIHYEMNHKVPTNRQLVMINIGTGTLPQNADVARLRKRPWWTMLLPKGLVKASGLFADLISMATESEGVASDLEYLSKDNPERLFFKRFSANTGIHNIKLDDWQAVAGADGSSVIEQRTEAYLSDPVVLGELKAAAEKLAEVYVKRQELKRQEHAGDIPSAANNVNNEEGIDLSVSVVVQPAAAGAVPSLVTGSEPTQSPGPSPPRTPEVGWGPPLPPIDTAQNKEILQGQGGQFEQSILPTASLLSPTSPNRSVPRTVRRAVTYPPRSTPPEEE</sequence>
<reference evidence="7 8" key="1">
    <citation type="submission" date="2013-03" db="EMBL/GenBank/DDBJ databases">
        <title>The Genome Sequence of Cladophialophora psammophila CBS 110553.</title>
        <authorList>
            <consortium name="The Broad Institute Genomics Platform"/>
            <person name="Cuomo C."/>
            <person name="de Hoog S."/>
            <person name="Gorbushina A."/>
            <person name="Walker B."/>
            <person name="Young S.K."/>
            <person name="Zeng Q."/>
            <person name="Gargeya S."/>
            <person name="Fitzgerald M."/>
            <person name="Haas B."/>
            <person name="Abouelleil A."/>
            <person name="Allen A.W."/>
            <person name="Alvarado L."/>
            <person name="Arachchi H.M."/>
            <person name="Berlin A.M."/>
            <person name="Chapman S.B."/>
            <person name="Gainer-Dewar J."/>
            <person name="Goldberg J."/>
            <person name="Griggs A."/>
            <person name="Gujja S."/>
            <person name="Hansen M."/>
            <person name="Howarth C."/>
            <person name="Imamovic A."/>
            <person name="Ireland A."/>
            <person name="Larimer J."/>
            <person name="McCowan C."/>
            <person name="Murphy C."/>
            <person name="Pearson M."/>
            <person name="Poon T.W."/>
            <person name="Priest M."/>
            <person name="Roberts A."/>
            <person name="Saif S."/>
            <person name="Shea T."/>
            <person name="Sisk P."/>
            <person name="Sykes S."/>
            <person name="Wortman J."/>
            <person name="Nusbaum C."/>
            <person name="Birren B."/>
        </authorList>
    </citation>
    <scope>NUCLEOTIDE SEQUENCE [LARGE SCALE GENOMIC DNA]</scope>
    <source>
        <strain evidence="7 8">CBS 110553</strain>
    </source>
</reference>
<feature type="active site" description="Proton acceptor" evidence="4">
    <location>
        <position position="221"/>
    </location>
</feature>
<dbReference type="AlphaFoldDB" id="W9WGC8"/>
<evidence type="ECO:0000256" key="5">
    <source>
        <dbReference type="SAM" id="MobiDB-lite"/>
    </source>
</evidence>
<feature type="short sequence motif" description="GXGXXG" evidence="4">
    <location>
        <begin position="24"/>
        <end position="29"/>
    </location>
</feature>
<name>W9WGC8_9EURO</name>
<keyword evidence="8" id="KW-1185">Reference proteome</keyword>
<dbReference type="GO" id="GO:0046486">
    <property type="term" value="P:glycerolipid metabolic process"/>
    <property type="evidence" value="ECO:0007669"/>
    <property type="project" value="UniProtKB-ARBA"/>
</dbReference>
<keyword evidence="2 4" id="KW-0442">Lipid degradation</keyword>